<evidence type="ECO:0000313" key="1">
    <source>
        <dbReference type="EMBL" id="MFC4857350.1"/>
    </source>
</evidence>
<accession>A0ABV9SAI5</accession>
<proteinExistence type="predicted"/>
<dbReference type="EMBL" id="JBHSIS010000017">
    <property type="protein sequence ID" value="MFC4857350.1"/>
    <property type="molecule type" value="Genomic_DNA"/>
</dbReference>
<organism evidence="1 2">
    <name type="scientific">Actinophytocola glycyrrhizae</name>
    <dbReference type="NCBI Taxonomy" id="2044873"/>
    <lineage>
        <taxon>Bacteria</taxon>
        <taxon>Bacillati</taxon>
        <taxon>Actinomycetota</taxon>
        <taxon>Actinomycetes</taxon>
        <taxon>Pseudonocardiales</taxon>
        <taxon>Pseudonocardiaceae</taxon>
    </lineage>
</organism>
<sequence>MGAVLGGITVAARAVGADYRDDHTLPGTESQQVTDAFAAQERQPEAIRVVFRRDFGITGADTVLSEVE</sequence>
<reference evidence="2" key="1">
    <citation type="journal article" date="2019" name="Int. J. Syst. Evol. Microbiol.">
        <title>The Global Catalogue of Microorganisms (GCM) 10K type strain sequencing project: providing services to taxonomists for standard genome sequencing and annotation.</title>
        <authorList>
            <consortium name="The Broad Institute Genomics Platform"/>
            <consortium name="The Broad Institute Genome Sequencing Center for Infectious Disease"/>
            <person name="Wu L."/>
            <person name="Ma J."/>
        </authorList>
    </citation>
    <scope>NUCLEOTIDE SEQUENCE [LARGE SCALE GENOMIC DNA]</scope>
    <source>
        <strain evidence="2">ZS-22-S1</strain>
    </source>
</reference>
<evidence type="ECO:0000313" key="2">
    <source>
        <dbReference type="Proteomes" id="UP001595859"/>
    </source>
</evidence>
<dbReference type="Proteomes" id="UP001595859">
    <property type="component" value="Unassembled WGS sequence"/>
</dbReference>
<name>A0ABV9SAI5_9PSEU</name>
<protein>
    <submittedName>
        <fullName evidence="1">Uncharacterized protein</fullName>
    </submittedName>
</protein>
<gene>
    <name evidence="1" type="ORF">ACFPCV_27955</name>
</gene>
<keyword evidence="2" id="KW-1185">Reference proteome</keyword>
<dbReference type="RefSeq" id="WP_378059332.1">
    <property type="nucleotide sequence ID" value="NZ_JBHSIS010000017.1"/>
</dbReference>
<comment type="caution">
    <text evidence="1">The sequence shown here is derived from an EMBL/GenBank/DDBJ whole genome shotgun (WGS) entry which is preliminary data.</text>
</comment>